<dbReference type="EMBL" id="LT854705">
    <property type="protein sequence ID" value="SMS15526.1"/>
    <property type="molecule type" value="Genomic_DNA"/>
</dbReference>
<protein>
    <submittedName>
        <fullName evidence="3">Lipase/esterase (Putative)</fullName>
    </submittedName>
</protein>
<dbReference type="GO" id="GO:0016787">
    <property type="term" value="F:hydrolase activity"/>
    <property type="evidence" value="ECO:0007669"/>
    <property type="project" value="UniProtKB-KW"/>
</dbReference>
<dbReference type="PANTHER" id="PTHR48081:SF6">
    <property type="entry name" value="PEPTIDASE S9 PROLYL OLIGOPEPTIDASE CATALYTIC DOMAIN-CONTAINING PROTEIN"/>
    <property type="match status" value="1"/>
</dbReference>
<dbReference type="SUPFAM" id="SSF53474">
    <property type="entry name" value="alpha/beta-Hydrolases"/>
    <property type="match status" value="1"/>
</dbReference>
<name>A0A1Y6JZZ5_9LACO</name>
<reference evidence="4" key="1">
    <citation type="submission" date="2017-05" db="EMBL/GenBank/DDBJ databases">
        <authorList>
            <person name="Papadimitriou K."/>
        </authorList>
    </citation>
    <scope>NUCLEOTIDE SEQUENCE [LARGE SCALE GENOMIC DNA]</scope>
    <source>
        <strain evidence="4">ACA-DC 3411</strain>
    </source>
</reference>
<dbReference type="Gene3D" id="3.40.50.1820">
    <property type="entry name" value="alpha/beta hydrolase"/>
    <property type="match status" value="1"/>
</dbReference>
<dbReference type="InterPro" id="IPR049492">
    <property type="entry name" value="BD-FAE-like_dom"/>
</dbReference>
<dbReference type="InterPro" id="IPR029058">
    <property type="entry name" value="AB_hydrolase_fold"/>
</dbReference>
<proteinExistence type="predicted"/>
<dbReference type="RefSeq" id="WP_087742730.1">
    <property type="nucleotide sequence ID" value="NZ_JBPWQU010000010.1"/>
</dbReference>
<dbReference type="PANTHER" id="PTHR48081">
    <property type="entry name" value="AB HYDROLASE SUPERFAMILY PROTEIN C4A8.06C"/>
    <property type="match status" value="1"/>
</dbReference>
<evidence type="ECO:0000259" key="2">
    <source>
        <dbReference type="Pfam" id="PF20434"/>
    </source>
</evidence>
<dbReference type="InterPro" id="IPR050300">
    <property type="entry name" value="GDXG_lipolytic_enzyme"/>
</dbReference>
<feature type="domain" description="BD-FAE-like" evidence="2">
    <location>
        <begin position="32"/>
        <end position="127"/>
    </location>
</feature>
<evidence type="ECO:0000256" key="1">
    <source>
        <dbReference type="ARBA" id="ARBA00022801"/>
    </source>
</evidence>
<dbReference type="AlphaFoldDB" id="A0A1Y6JZZ5"/>
<dbReference type="Proteomes" id="UP000195412">
    <property type="component" value="Chromosome I"/>
</dbReference>
<organism evidence="3 4">
    <name type="scientific">Levilactobacillus zymae</name>
    <dbReference type="NCBI Taxonomy" id="267363"/>
    <lineage>
        <taxon>Bacteria</taxon>
        <taxon>Bacillati</taxon>
        <taxon>Bacillota</taxon>
        <taxon>Bacilli</taxon>
        <taxon>Lactobacillales</taxon>
        <taxon>Lactobacillaceae</taxon>
        <taxon>Levilactobacillus</taxon>
    </lineage>
</organism>
<gene>
    <name evidence="3" type="ORF">LZ3411_2476</name>
</gene>
<accession>A0A1Y6JZZ5</accession>
<evidence type="ECO:0000313" key="4">
    <source>
        <dbReference type="Proteomes" id="UP000195412"/>
    </source>
</evidence>
<keyword evidence="1" id="KW-0378">Hydrolase</keyword>
<dbReference type="KEGG" id="lzy:LZ3411_2476"/>
<evidence type="ECO:0000313" key="3">
    <source>
        <dbReference type="EMBL" id="SMS15526.1"/>
    </source>
</evidence>
<dbReference type="Pfam" id="PF20434">
    <property type="entry name" value="BD-FAE"/>
    <property type="match status" value="1"/>
</dbReference>
<sequence length="287" mass="31817">MQVTTKTLGQGRLTVQITLYQPTAIADFHQDVTRPLAIILPGGGFTFRSQREEEPVVLAYAAQGFTAVVVHYRLVDQGPVLPTALWQIGLVVQHFRHHAAEYRISPEHIVLAGFSAGGYLGALYAGLWITDDLAYQVGCPTAELRVNALALAYPLIGLRLGWPTDPKLARAVAGDWPAHEADQVVTAQNPPTFIWTTQTDELVPVANTLTYLQALTRAGVSVRATIYDHGLHGLSLARGMTAFPKRFREDDPAFGAAFIQPDIATWFGDEMAWLDRRWQLDDFWRNQ</sequence>